<keyword evidence="1" id="KW-0175">Coiled coil</keyword>
<reference evidence="3 4" key="1">
    <citation type="submission" date="2017-04" db="EMBL/GenBank/DDBJ databases">
        <title>The genome sequence of Parageobacillus galactosidasius DSM 18751.</title>
        <authorList>
            <person name="Ramaloko W.T."/>
            <person name="Koen N."/>
            <person name="Polliack S."/>
            <person name="Aliyu H."/>
            <person name="Lebre P."/>
            <person name="Mohr T."/>
            <person name="Oswald F."/>
            <person name="Zwick M."/>
            <person name="Neumann A."/>
            <person name="Syldatk C."/>
            <person name="Cowan D."/>
            <person name="De Maayer P."/>
        </authorList>
    </citation>
    <scope>NUCLEOTIDE SEQUENCE [LARGE SCALE GENOMIC DNA]</scope>
    <source>
        <strain evidence="3 4">DSM 18751</strain>
    </source>
</reference>
<dbReference type="Proteomes" id="UP000198394">
    <property type="component" value="Unassembled WGS sequence"/>
</dbReference>
<feature type="region of interest" description="Disordered" evidence="2">
    <location>
        <begin position="174"/>
        <end position="202"/>
    </location>
</feature>
<protein>
    <submittedName>
        <fullName evidence="3">Uncharacterized protein</fullName>
    </submittedName>
</protein>
<feature type="compositionally biased region" description="Low complexity" evidence="2">
    <location>
        <begin position="184"/>
        <end position="197"/>
    </location>
</feature>
<evidence type="ECO:0000256" key="2">
    <source>
        <dbReference type="SAM" id="MobiDB-lite"/>
    </source>
</evidence>
<evidence type="ECO:0000313" key="3">
    <source>
        <dbReference type="EMBL" id="OXB94750.1"/>
    </source>
</evidence>
<dbReference type="EMBL" id="NDYL01000001">
    <property type="protein sequence ID" value="OXB94750.1"/>
    <property type="molecule type" value="Genomic_DNA"/>
</dbReference>
<comment type="caution">
    <text evidence="3">The sequence shown here is derived from an EMBL/GenBank/DDBJ whole genome shotgun (WGS) entry which is preliminary data.</text>
</comment>
<accession>A0A226QT31</accession>
<name>A0A226QT31_9BACL</name>
<proteinExistence type="predicted"/>
<keyword evidence="4" id="KW-1185">Reference proteome</keyword>
<evidence type="ECO:0000313" key="4">
    <source>
        <dbReference type="Proteomes" id="UP000198394"/>
    </source>
</evidence>
<dbReference type="RefSeq" id="WP_089097203.1">
    <property type="nucleotide sequence ID" value="NZ_NDYL01000001.1"/>
</dbReference>
<organism evidence="3 4">
    <name type="scientific">Parageobacillus galactosidasius</name>
    <dbReference type="NCBI Taxonomy" id="883812"/>
    <lineage>
        <taxon>Bacteria</taxon>
        <taxon>Bacillati</taxon>
        <taxon>Bacillota</taxon>
        <taxon>Bacilli</taxon>
        <taxon>Bacillales</taxon>
        <taxon>Anoxybacillaceae</taxon>
        <taxon>Parageobacillus</taxon>
    </lineage>
</organism>
<gene>
    <name evidence="3" type="ORF">B9L23_07760</name>
</gene>
<feature type="coiled-coil region" evidence="1">
    <location>
        <begin position="92"/>
        <end position="119"/>
    </location>
</feature>
<dbReference type="AlphaFoldDB" id="A0A226QT31"/>
<sequence length="252" mass="29632">MTPEQLQRQILRWKRKYPELYQLTITDEEEEFCYMFIFRAIGREEYKRLLEENLELCDFQERICKEAVLYPKDYDFSQGLAGIAEVLSNAIIDASGLHNKQAEQLLEEYRQEMNILDYQVDCIIHEAFPEFSLEEIQSWSVRKLMYYLSRAEWILMNLRGVPIVPAPATQPSPSSYQYTFTKESANTQTSQSSSASTPKDPNKLAEQEVLAMLAENEAKHGRKINWQGNNMDEVFPELSWFKHEEELWGDFD</sequence>
<feature type="compositionally biased region" description="Polar residues" evidence="2">
    <location>
        <begin position="174"/>
        <end position="183"/>
    </location>
</feature>
<evidence type="ECO:0000256" key="1">
    <source>
        <dbReference type="SAM" id="Coils"/>
    </source>
</evidence>